<comment type="caution">
    <text evidence="1">The sequence shown here is derived from an EMBL/GenBank/DDBJ whole genome shotgun (WGS) entry which is preliminary data.</text>
</comment>
<accession>A0A507QQ61</accession>
<proteinExistence type="predicted"/>
<evidence type="ECO:0000313" key="2">
    <source>
        <dbReference type="Proteomes" id="UP000319663"/>
    </source>
</evidence>
<protein>
    <submittedName>
        <fullName evidence="1">Uncharacterized protein</fullName>
    </submittedName>
</protein>
<name>A0A507QQ61_MONPU</name>
<gene>
    <name evidence="1" type="ORF">MPDQ_002136</name>
</gene>
<organism evidence="1 2">
    <name type="scientific">Monascus purpureus</name>
    <name type="common">Red mold</name>
    <name type="synonym">Monascus anka</name>
    <dbReference type="NCBI Taxonomy" id="5098"/>
    <lineage>
        <taxon>Eukaryota</taxon>
        <taxon>Fungi</taxon>
        <taxon>Dikarya</taxon>
        <taxon>Ascomycota</taxon>
        <taxon>Pezizomycotina</taxon>
        <taxon>Eurotiomycetes</taxon>
        <taxon>Eurotiomycetidae</taxon>
        <taxon>Eurotiales</taxon>
        <taxon>Aspergillaceae</taxon>
        <taxon>Monascus</taxon>
    </lineage>
</organism>
<reference evidence="1 2" key="1">
    <citation type="submission" date="2019-06" db="EMBL/GenBank/DDBJ databases">
        <title>Wine fermentation using esterase from Monascus purpureus.</title>
        <authorList>
            <person name="Geng C."/>
            <person name="Zhang Y."/>
        </authorList>
    </citation>
    <scope>NUCLEOTIDE SEQUENCE [LARGE SCALE GENOMIC DNA]</scope>
    <source>
        <strain evidence="1">HQ1</strain>
    </source>
</reference>
<dbReference type="Proteomes" id="UP000319663">
    <property type="component" value="Unassembled WGS sequence"/>
</dbReference>
<dbReference type="EMBL" id="VIFY01000164">
    <property type="protein sequence ID" value="TQB69232.1"/>
    <property type="molecule type" value="Genomic_DNA"/>
</dbReference>
<feature type="non-terminal residue" evidence="1">
    <location>
        <position position="1"/>
    </location>
</feature>
<evidence type="ECO:0000313" key="1">
    <source>
        <dbReference type="EMBL" id="TQB69232.1"/>
    </source>
</evidence>
<dbReference type="AlphaFoldDB" id="A0A507QQ61"/>
<sequence>PSLKTATAPGLEEMQVSSNFKKAGQREKVGASHVTCPYFASVMGLVRALSTCIQPLHRDHGTCGVVYLVIQSMEHRQH</sequence>
<keyword evidence="2" id="KW-1185">Reference proteome</keyword>